<dbReference type="Proteomes" id="UP000178656">
    <property type="component" value="Unassembled WGS sequence"/>
</dbReference>
<keyword evidence="1" id="KW-0812">Transmembrane</keyword>
<sequence length="240" mass="26609">MVTKTKKTKINGQYHAIDAVKLSLIKSELNYFKGLSIMLTVLILCVFIAFGALFSAMYLETRITREIFQVALKDQLPPNLQAPIAGVIDVADEVALAEEKEVLADEETPCCGESASTDKIDFSQWLSFSKYGVKVLFPETWTYLDRPEQKHIHLFADGGVRDGDSTEAGNVVISFIKDDIYKNYPAESLAISGVMSKRYVVPGEDVLIVPLDGQFLRVAFDGAIEADVRDGIIYSLELTK</sequence>
<evidence type="ECO:0000313" key="3">
    <source>
        <dbReference type="Proteomes" id="UP000178656"/>
    </source>
</evidence>
<name>A0A1F5TGV5_9BACT</name>
<organism evidence="2 3">
    <name type="scientific">Candidatus Falkowbacteria bacterium RIFOXYC2_FULL_48_21</name>
    <dbReference type="NCBI Taxonomy" id="1798005"/>
    <lineage>
        <taxon>Bacteria</taxon>
        <taxon>Candidatus Falkowiibacteriota</taxon>
    </lineage>
</organism>
<dbReference type="EMBL" id="MFGM01000011">
    <property type="protein sequence ID" value="OGF37986.1"/>
    <property type="molecule type" value="Genomic_DNA"/>
</dbReference>
<feature type="transmembrane region" description="Helical" evidence="1">
    <location>
        <begin position="37"/>
        <end position="59"/>
    </location>
</feature>
<reference evidence="2 3" key="1">
    <citation type="journal article" date="2016" name="Nat. Commun.">
        <title>Thousands of microbial genomes shed light on interconnected biogeochemical processes in an aquifer system.</title>
        <authorList>
            <person name="Anantharaman K."/>
            <person name="Brown C.T."/>
            <person name="Hug L.A."/>
            <person name="Sharon I."/>
            <person name="Castelle C.J."/>
            <person name="Probst A.J."/>
            <person name="Thomas B.C."/>
            <person name="Singh A."/>
            <person name="Wilkins M.J."/>
            <person name="Karaoz U."/>
            <person name="Brodie E.L."/>
            <person name="Williams K.H."/>
            <person name="Hubbard S.S."/>
            <person name="Banfield J.F."/>
        </authorList>
    </citation>
    <scope>NUCLEOTIDE SEQUENCE [LARGE SCALE GENOMIC DNA]</scope>
</reference>
<protein>
    <submittedName>
        <fullName evidence="2">Uncharacterized protein</fullName>
    </submittedName>
</protein>
<keyword evidence="1" id="KW-1133">Transmembrane helix</keyword>
<accession>A0A1F5TGV5</accession>
<comment type="caution">
    <text evidence="2">The sequence shown here is derived from an EMBL/GenBank/DDBJ whole genome shotgun (WGS) entry which is preliminary data.</text>
</comment>
<gene>
    <name evidence="2" type="ORF">A2482_01605</name>
</gene>
<dbReference type="AlphaFoldDB" id="A0A1F5TGV5"/>
<evidence type="ECO:0000256" key="1">
    <source>
        <dbReference type="SAM" id="Phobius"/>
    </source>
</evidence>
<keyword evidence="1" id="KW-0472">Membrane</keyword>
<proteinExistence type="predicted"/>
<evidence type="ECO:0000313" key="2">
    <source>
        <dbReference type="EMBL" id="OGF37986.1"/>
    </source>
</evidence>